<keyword evidence="9" id="KW-1185">Reference proteome</keyword>
<name>A0A562VAU3_9ACTN</name>
<reference evidence="8 9" key="1">
    <citation type="journal article" date="2013" name="Stand. Genomic Sci.">
        <title>Genomic Encyclopedia of Type Strains, Phase I: The one thousand microbial genomes (KMG-I) project.</title>
        <authorList>
            <person name="Kyrpides N.C."/>
            <person name="Woyke T."/>
            <person name="Eisen J.A."/>
            <person name="Garrity G."/>
            <person name="Lilburn T.G."/>
            <person name="Beck B.J."/>
            <person name="Whitman W.B."/>
            <person name="Hugenholtz P."/>
            <person name="Klenk H.P."/>
        </authorList>
    </citation>
    <scope>NUCLEOTIDE SEQUENCE [LARGE SCALE GENOMIC DNA]</scope>
    <source>
        <strain evidence="8 9">DSM 45044</strain>
    </source>
</reference>
<evidence type="ECO:0000256" key="4">
    <source>
        <dbReference type="ARBA" id="ARBA00022840"/>
    </source>
</evidence>
<proteinExistence type="inferred from homology"/>
<dbReference type="InterPro" id="IPR003439">
    <property type="entry name" value="ABC_transporter-like_ATP-bd"/>
</dbReference>
<dbReference type="CDD" id="cd03235">
    <property type="entry name" value="ABC_Metallic_Cations"/>
    <property type="match status" value="1"/>
</dbReference>
<feature type="compositionally biased region" description="Basic and acidic residues" evidence="5">
    <location>
        <begin position="225"/>
        <end position="241"/>
    </location>
</feature>
<gene>
    <name evidence="8" type="ORF">LX16_0656</name>
</gene>
<sequence length="265" mass="27694">MIVDVKSAVVGYDDRPVLRGVDLSVEPGEAVALLGANGSGKSTLVRAALGLVPLSAGTAALFGVPVARFRQWRRIGYVPQRLGAGGGVPATVAEVVAAGRLAHRRIPWPAGAKDRRIVAEALEAVGLADRAGDAVGTLSGGQQQRVLIARALATRPDLLVMDEPTAGVDAANQELFATLLADRLAHGCGVLLVAHELGPVASLIHRCVVLSHGEVARDVTAAEARATRDPAGDHPHDPAHHHDMWSAALWRSSPTASCSRPWPER</sequence>
<feature type="domain" description="ABC transporter" evidence="7">
    <location>
        <begin position="3"/>
        <end position="237"/>
    </location>
</feature>
<dbReference type="Pfam" id="PF00005">
    <property type="entry name" value="ABC_tran"/>
    <property type="match status" value="1"/>
</dbReference>
<dbReference type="InterPro" id="IPR017871">
    <property type="entry name" value="ABC_transporter-like_CS"/>
</dbReference>
<evidence type="ECO:0000313" key="9">
    <source>
        <dbReference type="Proteomes" id="UP000321617"/>
    </source>
</evidence>
<dbReference type="Proteomes" id="UP000321617">
    <property type="component" value="Unassembled WGS sequence"/>
</dbReference>
<evidence type="ECO:0000259" key="7">
    <source>
        <dbReference type="PROSITE" id="PS50893"/>
    </source>
</evidence>
<dbReference type="SMART" id="SM00382">
    <property type="entry name" value="AAA"/>
    <property type="match status" value="1"/>
</dbReference>
<evidence type="ECO:0000256" key="3">
    <source>
        <dbReference type="ARBA" id="ARBA00022741"/>
    </source>
</evidence>
<comment type="caution">
    <text evidence="8">The sequence shown here is derived from an EMBL/GenBank/DDBJ whole genome shotgun (WGS) entry which is preliminary data.</text>
</comment>
<organism evidence="8 9">
    <name type="scientific">Stackebrandtia albiflava</name>
    <dbReference type="NCBI Taxonomy" id="406432"/>
    <lineage>
        <taxon>Bacteria</taxon>
        <taxon>Bacillati</taxon>
        <taxon>Actinomycetota</taxon>
        <taxon>Actinomycetes</taxon>
        <taxon>Glycomycetales</taxon>
        <taxon>Glycomycetaceae</taxon>
        <taxon>Stackebrandtia</taxon>
    </lineage>
</organism>
<comment type="similarity">
    <text evidence="1">Belongs to the ABC transporter superfamily.</text>
</comment>
<protein>
    <submittedName>
        <fullName evidence="8">Zinc transport system ATP-binding protein</fullName>
    </submittedName>
</protein>
<evidence type="ECO:0000256" key="1">
    <source>
        <dbReference type="ARBA" id="ARBA00005417"/>
    </source>
</evidence>
<keyword evidence="2" id="KW-0813">Transport</keyword>
<evidence type="ECO:0000256" key="5">
    <source>
        <dbReference type="SAM" id="MobiDB-lite"/>
    </source>
</evidence>
<dbReference type="SUPFAM" id="SSF52540">
    <property type="entry name" value="P-loop containing nucleoside triphosphate hydrolases"/>
    <property type="match status" value="1"/>
</dbReference>
<dbReference type="InterPro" id="IPR003593">
    <property type="entry name" value="AAA+_ATPase"/>
</dbReference>
<evidence type="ECO:0000313" key="8">
    <source>
        <dbReference type="EMBL" id="TWJ14961.1"/>
    </source>
</evidence>
<evidence type="ECO:0000256" key="6">
    <source>
        <dbReference type="SAM" id="Phobius"/>
    </source>
</evidence>
<dbReference type="InterPro" id="IPR050153">
    <property type="entry name" value="Metal_Ion_Import_ABC"/>
</dbReference>
<dbReference type="GO" id="GO:0016887">
    <property type="term" value="F:ATP hydrolysis activity"/>
    <property type="evidence" value="ECO:0007669"/>
    <property type="project" value="InterPro"/>
</dbReference>
<dbReference type="PANTHER" id="PTHR42734:SF17">
    <property type="entry name" value="METAL TRANSPORT SYSTEM ATP-BINDING PROTEIN TM_0124-RELATED"/>
    <property type="match status" value="1"/>
</dbReference>
<evidence type="ECO:0000256" key="2">
    <source>
        <dbReference type="ARBA" id="ARBA00022448"/>
    </source>
</evidence>
<dbReference type="PANTHER" id="PTHR42734">
    <property type="entry name" value="METAL TRANSPORT SYSTEM ATP-BINDING PROTEIN TM_0124-RELATED"/>
    <property type="match status" value="1"/>
</dbReference>
<keyword evidence="6" id="KW-0472">Membrane</keyword>
<dbReference type="InterPro" id="IPR027417">
    <property type="entry name" value="P-loop_NTPase"/>
</dbReference>
<feature type="region of interest" description="Disordered" evidence="5">
    <location>
        <begin position="222"/>
        <end position="241"/>
    </location>
</feature>
<dbReference type="AlphaFoldDB" id="A0A562VAU3"/>
<accession>A0A562VAU3</accession>
<dbReference type="PROSITE" id="PS50893">
    <property type="entry name" value="ABC_TRANSPORTER_2"/>
    <property type="match status" value="1"/>
</dbReference>
<keyword evidence="4 8" id="KW-0067">ATP-binding</keyword>
<dbReference type="PROSITE" id="PS00211">
    <property type="entry name" value="ABC_TRANSPORTER_1"/>
    <property type="match status" value="1"/>
</dbReference>
<dbReference type="Gene3D" id="3.40.50.300">
    <property type="entry name" value="P-loop containing nucleotide triphosphate hydrolases"/>
    <property type="match status" value="1"/>
</dbReference>
<keyword evidence="6" id="KW-0812">Transmembrane</keyword>
<dbReference type="GO" id="GO:0005524">
    <property type="term" value="F:ATP binding"/>
    <property type="evidence" value="ECO:0007669"/>
    <property type="project" value="UniProtKB-KW"/>
</dbReference>
<dbReference type="EMBL" id="VLLL01000005">
    <property type="protein sequence ID" value="TWJ14961.1"/>
    <property type="molecule type" value="Genomic_DNA"/>
</dbReference>
<keyword evidence="3" id="KW-0547">Nucleotide-binding</keyword>
<keyword evidence="6" id="KW-1133">Transmembrane helix</keyword>
<feature type="transmembrane region" description="Helical" evidence="6">
    <location>
        <begin position="44"/>
        <end position="64"/>
    </location>
</feature>